<protein>
    <submittedName>
        <fullName evidence="1">Uncharacterized protein</fullName>
    </submittedName>
</protein>
<organism evidence="1 2">
    <name type="scientific">Eiseniibacteriota bacterium</name>
    <dbReference type="NCBI Taxonomy" id="2212470"/>
    <lineage>
        <taxon>Bacteria</taxon>
        <taxon>Candidatus Eiseniibacteriota</taxon>
    </lineage>
</organism>
<sequence length="113" mass="12829">MSNSKIKASKIKVYAPPEGTAGLDGNFHVYVFDVFNKAFAAAKAFDTVEKAASFQRHEQERIYTVQEAIPELFDLPFISSDPDLVARVDRDPEYRNLLVRDLTSEARGRARRH</sequence>
<reference evidence="1 2" key="1">
    <citation type="journal article" date="2019" name="Nat. Microbiol.">
        <title>Mediterranean grassland soil C-N compound turnover is dependent on rainfall and depth, and is mediated by genomically divergent microorganisms.</title>
        <authorList>
            <person name="Diamond S."/>
            <person name="Andeer P.F."/>
            <person name="Li Z."/>
            <person name="Crits-Christoph A."/>
            <person name="Burstein D."/>
            <person name="Anantharaman K."/>
            <person name="Lane K.R."/>
            <person name="Thomas B.C."/>
            <person name="Pan C."/>
            <person name="Northen T.R."/>
            <person name="Banfield J.F."/>
        </authorList>
    </citation>
    <scope>NUCLEOTIDE SEQUENCE [LARGE SCALE GENOMIC DNA]</scope>
    <source>
        <strain evidence="1">WS_11</strain>
    </source>
</reference>
<evidence type="ECO:0000313" key="1">
    <source>
        <dbReference type="EMBL" id="TMQ69982.1"/>
    </source>
</evidence>
<proteinExistence type="predicted"/>
<accession>A0A538U272</accession>
<dbReference type="AlphaFoldDB" id="A0A538U272"/>
<gene>
    <name evidence="1" type="ORF">E6K81_13675</name>
</gene>
<dbReference type="EMBL" id="VBPB01000261">
    <property type="protein sequence ID" value="TMQ69982.1"/>
    <property type="molecule type" value="Genomic_DNA"/>
</dbReference>
<name>A0A538U272_UNCEI</name>
<dbReference type="Proteomes" id="UP000319771">
    <property type="component" value="Unassembled WGS sequence"/>
</dbReference>
<evidence type="ECO:0000313" key="2">
    <source>
        <dbReference type="Proteomes" id="UP000319771"/>
    </source>
</evidence>
<comment type="caution">
    <text evidence="1">The sequence shown here is derived from an EMBL/GenBank/DDBJ whole genome shotgun (WGS) entry which is preliminary data.</text>
</comment>